<accession>A0A0N4WKT5</accession>
<reference evidence="2" key="1">
    <citation type="submission" date="2017-02" db="UniProtKB">
        <authorList>
            <consortium name="WormBaseParasite"/>
        </authorList>
    </citation>
    <scope>IDENTIFICATION</scope>
</reference>
<evidence type="ECO:0000313" key="2">
    <source>
        <dbReference type="WBParaSite" id="HPLM_0001171401-mRNA-1"/>
    </source>
</evidence>
<evidence type="ECO:0000256" key="1">
    <source>
        <dbReference type="SAM" id="SignalP"/>
    </source>
</evidence>
<feature type="signal peptide" evidence="1">
    <location>
        <begin position="1"/>
        <end position="22"/>
    </location>
</feature>
<protein>
    <submittedName>
        <fullName evidence="2">Secreted protein</fullName>
    </submittedName>
</protein>
<keyword evidence="1" id="KW-0732">Signal</keyword>
<feature type="chain" id="PRO_5005888502" evidence="1">
    <location>
        <begin position="23"/>
        <end position="142"/>
    </location>
</feature>
<dbReference type="AlphaFoldDB" id="A0A0N4WKT5"/>
<organism evidence="2">
    <name type="scientific">Haemonchus placei</name>
    <name type="common">Barber's pole worm</name>
    <dbReference type="NCBI Taxonomy" id="6290"/>
    <lineage>
        <taxon>Eukaryota</taxon>
        <taxon>Metazoa</taxon>
        <taxon>Ecdysozoa</taxon>
        <taxon>Nematoda</taxon>
        <taxon>Chromadorea</taxon>
        <taxon>Rhabditida</taxon>
        <taxon>Rhabditina</taxon>
        <taxon>Rhabditomorpha</taxon>
        <taxon>Strongyloidea</taxon>
        <taxon>Trichostrongylidae</taxon>
        <taxon>Haemonchus</taxon>
    </lineage>
</organism>
<dbReference type="WBParaSite" id="HPLM_0001171401-mRNA-1">
    <property type="protein sequence ID" value="HPLM_0001171401-mRNA-1"/>
    <property type="gene ID" value="HPLM_0001171401"/>
</dbReference>
<proteinExistence type="predicted"/>
<name>A0A0N4WKT5_HAEPC</name>
<sequence>MVFLELHSMFWSLVAFAVTVECMKLRVWLLPTCRGFTLFTLPLHKIVSHEVLSLTACLAYHERHSTTFYRRGGVRKEKPSFTGDNNVLAILKHTCNSRENGPVYEASGWAVPLCLEAYSSHGVSVLKLEPYLVEFHQNALVQ</sequence>